<organism evidence="2 3">
    <name type="scientific">Saccharopolyspora griseoalba</name>
    <dbReference type="NCBI Taxonomy" id="1431848"/>
    <lineage>
        <taxon>Bacteria</taxon>
        <taxon>Bacillati</taxon>
        <taxon>Actinomycetota</taxon>
        <taxon>Actinomycetes</taxon>
        <taxon>Pseudonocardiales</taxon>
        <taxon>Pseudonocardiaceae</taxon>
        <taxon>Saccharopolyspora</taxon>
    </lineage>
</organism>
<evidence type="ECO:0000256" key="1">
    <source>
        <dbReference type="SAM" id="Phobius"/>
    </source>
</evidence>
<feature type="transmembrane region" description="Helical" evidence="1">
    <location>
        <begin position="63"/>
        <end position="82"/>
    </location>
</feature>
<keyword evidence="3" id="KW-1185">Reference proteome</keyword>
<reference evidence="3" key="1">
    <citation type="journal article" date="2019" name="Int. J. Syst. Evol. Microbiol.">
        <title>The Global Catalogue of Microorganisms (GCM) 10K type strain sequencing project: providing services to taxonomists for standard genome sequencing and annotation.</title>
        <authorList>
            <consortium name="The Broad Institute Genomics Platform"/>
            <consortium name="The Broad Institute Genome Sequencing Center for Infectious Disease"/>
            <person name="Wu L."/>
            <person name="Ma J."/>
        </authorList>
    </citation>
    <scope>NUCLEOTIDE SEQUENCE [LARGE SCALE GENOMIC DNA]</scope>
    <source>
        <strain evidence="3">WLHS5</strain>
    </source>
</reference>
<feature type="transmembrane region" description="Helical" evidence="1">
    <location>
        <begin position="94"/>
        <end position="116"/>
    </location>
</feature>
<dbReference type="EMBL" id="JBHTCJ010000008">
    <property type="protein sequence ID" value="MFC7343202.1"/>
    <property type="molecule type" value="Genomic_DNA"/>
</dbReference>
<gene>
    <name evidence="2" type="ORF">ACFQRI_17515</name>
</gene>
<dbReference type="Proteomes" id="UP001596504">
    <property type="component" value="Unassembled WGS sequence"/>
</dbReference>
<keyword evidence="1" id="KW-1133">Transmembrane helix</keyword>
<protein>
    <submittedName>
        <fullName evidence="2">Uncharacterized protein</fullName>
    </submittedName>
</protein>
<feature type="transmembrane region" description="Helical" evidence="1">
    <location>
        <begin position="29"/>
        <end position="51"/>
    </location>
</feature>
<dbReference type="RefSeq" id="WP_380669847.1">
    <property type="nucleotide sequence ID" value="NZ_JBHTCJ010000008.1"/>
</dbReference>
<proteinExistence type="predicted"/>
<comment type="caution">
    <text evidence="2">The sequence shown here is derived from an EMBL/GenBank/DDBJ whole genome shotgun (WGS) entry which is preliminary data.</text>
</comment>
<keyword evidence="1" id="KW-0472">Membrane</keyword>
<keyword evidence="1" id="KW-0812">Transmembrane</keyword>
<name>A0ABW2LPW3_9PSEU</name>
<accession>A0ABW2LPW3</accession>
<evidence type="ECO:0000313" key="3">
    <source>
        <dbReference type="Proteomes" id="UP001596504"/>
    </source>
</evidence>
<evidence type="ECO:0000313" key="2">
    <source>
        <dbReference type="EMBL" id="MFC7343202.1"/>
    </source>
</evidence>
<sequence>MTIRDAVLLGFLLLDAAILAVLELLYLPLYIGSVQFPITAAVAAVTTPLLVAAAGKISARRRVAGAPLLVWFLVVLIFGVFGPGGDVVLLGSDWRTLLLLGGGALPSAMMLGIVLGKQSTGQSAERPAAADR</sequence>